<name>A0A4S1WP38_9SPHN</name>
<proteinExistence type="predicted"/>
<evidence type="ECO:0000313" key="2">
    <source>
        <dbReference type="Proteomes" id="UP000309848"/>
    </source>
</evidence>
<reference evidence="1 2" key="1">
    <citation type="submission" date="2019-04" db="EMBL/GenBank/DDBJ databases">
        <title>Sphingomonas psychrotolerans sp. nov., isolated from soil in the Tianshan Mountains, Xinjiang, China.</title>
        <authorList>
            <person name="Luo Y."/>
            <person name="Sheng H."/>
        </authorList>
    </citation>
    <scope>NUCLEOTIDE SEQUENCE [LARGE SCALE GENOMIC DNA]</scope>
    <source>
        <strain evidence="1 2">KIS18-15</strain>
    </source>
</reference>
<dbReference type="Proteomes" id="UP000309848">
    <property type="component" value="Unassembled WGS sequence"/>
</dbReference>
<comment type="caution">
    <text evidence="1">The sequence shown here is derived from an EMBL/GenBank/DDBJ whole genome shotgun (WGS) entry which is preliminary data.</text>
</comment>
<dbReference type="OrthoDB" id="7210869at2"/>
<evidence type="ECO:0000313" key="1">
    <source>
        <dbReference type="EMBL" id="TGX44295.1"/>
    </source>
</evidence>
<keyword evidence="2" id="KW-1185">Reference proteome</keyword>
<dbReference type="EMBL" id="SRXU01000002">
    <property type="protein sequence ID" value="TGX44295.1"/>
    <property type="molecule type" value="Genomic_DNA"/>
</dbReference>
<dbReference type="RefSeq" id="WP_135983310.1">
    <property type="nucleotide sequence ID" value="NZ_JAASQM010000002.1"/>
</dbReference>
<protein>
    <recommendedName>
        <fullName evidence="3">Antibiotic biosynthesis monooxygenase</fullName>
    </recommendedName>
</protein>
<evidence type="ECO:0008006" key="3">
    <source>
        <dbReference type="Google" id="ProtNLM"/>
    </source>
</evidence>
<gene>
    <name evidence="1" type="ORF">E5A74_05700</name>
</gene>
<dbReference type="AlphaFoldDB" id="A0A4S1WP38"/>
<sequence length="107" mass="12371">MILRRWRGKIRTRDRDAYRDYIAATGGTDYTSTPGNLGFQMLFRDLDDGTTEVTTLSWWRGIDDIRGFAGDDIALARYYPEDDRYLLERPRDVEHHDVVASSLPIGD</sequence>
<dbReference type="InterPro" id="IPR011008">
    <property type="entry name" value="Dimeric_a/b-barrel"/>
</dbReference>
<dbReference type="SUPFAM" id="SSF54909">
    <property type="entry name" value="Dimeric alpha+beta barrel"/>
    <property type="match status" value="1"/>
</dbReference>
<organism evidence="1 2">
    <name type="scientific">Sphingomonas naasensis</name>
    <dbReference type="NCBI Taxonomy" id="1344951"/>
    <lineage>
        <taxon>Bacteria</taxon>
        <taxon>Pseudomonadati</taxon>
        <taxon>Pseudomonadota</taxon>
        <taxon>Alphaproteobacteria</taxon>
        <taxon>Sphingomonadales</taxon>
        <taxon>Sphingomonadaceae</taxon>
        <taxon>Sphingomonas</taxon>
    </lineage>
</organism>
<accession>A0A4S1WP38</accession>